<sequence length="65" mass="7721">MYNFWNNLDKFPRFLIATILGFFLTTFQPIFRLLKNKRLNTITLIIIITIITSLYLIIVKMLGLN</sequence>
<evidence type="ECO:0000256" key="5">
    <source>
        <dbReference type="SAM" id="Phobius"/>
    </source>
</evidence>
<proteinExistence type="inferred from homology"/>
<evidence type="ECO:0000256" key="4">
    <source>
        <dbReference type="ARBA" id="ARBA00022640"/>
    </source>
</evidence>
<geneLocation type="plastid" evidence="6"/>
<dbReference type="AlphaFoldDB" id="A0A4D6WWW6"/>
<evidence type="ECO:0000256" key="2">
    <source>
        <dbReference type="ARBA" id="ARBA00010985"/>
    </source>
</evidence>
<keyword evidence="5" id="KW-0472">Membrane</keyword>
<evidence type="ECO:0000313" key="6">
    <source>
        <dbReference type="EMBL" id="QCI07933.1"/>
    </source>
</evidence>
<organism evidence="6">
    <name type="scientific">Pleonosporium borreri</name>
    <dbReference type="NCBI Taxonomy" id="2575635"/>
    <lineage>
        <taxon>Eukaryota</taxon>
        <taxon>Rhodophyta</taxon>
        <taxon>Florideophyceae</taxon>
        <taxon>Rhodymeniophycidae</taxon>
        <taxon>Ceramiales</taxon>
        <taxon>Ceramiaceae</taxon>
        <taxon>Pleonosporium</taxon>
    </lineage>
</organism>
<dbReference type="GO" id="GO:0009536">
    <property type="term" value="C:plastid"/>
    <property type="evidence" value="ECO:0007669"/>
    <property type="project" value="UniProtKB-SubCell"/>
</dbReference>
<keyword evidence="4 6" id="KW-0934">Plastid</keyword>
<feature type="transmembrane region" description="Helical" evidence="5">
    <location>
        <begin position="14"/>
        <end position="34"/>
    </location>
</feature>
<gene>
    <name evidence="6" type="primary">ycf33</name>
</gene>
<dbReference type="Pfam" id="PF05421">
    <property type="entry name" value="DUF751"/>
    <property type="match status" value="1"/>
</dbReference>
<name>A0A4D6WWW6_9FLOR</name>
<reference evidence="6" key="2">
    <citation type="submission" date="2019-04" db="EMBL/GenBank/DDBJ databases">
        <authorList>
            <person name="Pasella M."/>
        </authorList>
    </citation>
    <scope>NUCLEOTIDE SEQUENCE</scope>
    <source>
        <strain evidence="6">PD2941_3</strain>
    </source>
</reference>
<comment type="subcellular location">
    <subcellularLocation>
        <location evidence="1">Plastid</location>
    </subcellularLocation>
</comment>
<evidence type="ECO:0000256" key="3">
    <source>
        <dbReference type="ARBA" id="ARBA00021584"/>
    </source>
</evidence>
<keyword evidence="5" id="KW-0812">Transmembrane</keyword>
<reference evidence="6" key="1">
    <citation type="journal article" date="2019" name="Mol. Phylogenet. Evol.">
        <title>Morphological evolution and classification of the red algal order Ceramiales inferred using plastid phylogenomics.</title>
        <authorList>
            <person name="Diaz-Tapia P."/>
            <person name="Pasella M.M."/>
            <person name="Verbruggen H."/>
            <person name="Maggs C.A."/>
        </authorList>
    </citation>
    <scope>NUCLEOTIDE SEQUENCE</scope>
    <source>
        <strain evidence="6">PD2941_3</strain>
    </source>
</reference>
<dbReference type="InterPro" id="IPR008470">
    <property type="entry name" value="Uncharacterised_Ycf33"/>
</dbReference>
<dbReference type="EMBL" id="MK814702">
    <property type="protein sequence ID" value="QCI07933.1"/>
    <property type="molecule type" value="Genomic_DNA"/>
</dbReference>
<keyword evidence="5" id="KW-1133">Transmembrane helix</keyword>
<comment type="similarity">
    <text evidence="2">Belongs to the ycf33 family.</text>
</comment>
<feature type="transmembrane region" description="Helical" evidence="5">
    <location>
        <begin position="41"/>
        <end position="62"/>
    </location>
</feature>
<protein>
    <recommendedName>
        <fullName evidence="3">Uncharacterized protein ycf33</fullName>
    </recommendedName>
</protein>
<evidence type="ECO:0000256" key="1">
    <source>
        <dbReference type="ARBA" id="ARBA00004474"/>
    </source>
</evidence>
<accession>A0A4D6WWW6</accession>